<dbReference type="InterPro" id="IPR000719">
    <property type="entry name" value="Prot_kinase_dom"/>
</dbReference>
<evidence type="ECO:0000313" key="15">
    <source>
        <dbReference type="Proteomes" id="UP001295684"/>
    </source>
</evidence>
<dbReference type="EC" id="2.7.12.1" evidence="2"/>
<evidence type="ECO:0000256" key="10">
    <source>
        <dbReference type="ARBA" id="ARBA00051680"/>
    </source>
</evidence>
<reference evidence="14" key="1">
    <citation type="submission" date="2023-07" db="EMBL/GenBank/DDBJ databases">
        <authorList>
            <consortium name="AG Swart"/>
            <person name="Singh M."/>
            <person name="Singh A."/>
            <person name="Seah K."/>
            <person name="Emmerich C."/>
        </authorList>
    </citation>
    <scope>NUCLEOTIDE SEQUENCE</scope>
    <source>
        <strain evidence="14">DP1</strain>
    </source>
</reference>
<dbReference type="GO" id="GO:0005856">
    <property type="term" value="C:cytoskeleton"/>
    <property type="evidence" value="ECO:0007669"/>
    <property type="project" value="TreeGrafter"/>
</dbReference>
<feature type="region of interest" description="Disordered" evidence="12">
    <location>
        <begin position="274"/>
        <end position="333"/>
    </location>
</feature>
<evidence type="ECO:0000256" key="4">
    <source>
        <dbReference type="ARBA" id="ARBA00022679"/>
    </source>
</evidence>
<evidence type="ECO:0000313" key="14">
    <source>
        <dbReference type="EMBL" id="CAI2382395.1"/>
    </source>
</evidence>
<dbReference type="PROSITE" id="PS00107">
    <property type="entry name" value="PROTEIN_KINASE_ATP"/>
    <property type="match status" value="1"/>
</dbReference>
<feature type="region of interest" description="Disordered" evidence="12">
    <location>
        <begin position="363"/>
        <end position="397"/>
    </location>
</feature>
<dbReference type="AlphaFoldDB" id="A0AAD1Y098"/>
<sequence length="847" mass="97154">MSSSESLNNSFHEEENKEVANFNINKSRWSFKGKNSQSKPSRKDYKSHQQNSSKVNARRNLNTNNVSMLSQEDPEMINENRRRAANGTAAPDAVIYQQFFNYQTFFGNKTKKRSSGTGVNPAGMRKMSGISKISNNKLFSSIGSGPIETTAFEAPSISKHQKRSLGNTRGSIEQPRSKIMKNLNSSIHSTTRNFSSIINHPISLNNSMALKQSANKESLNNSLITEGNQNLLPLNKINKNMKKRLNNLRNKEIVNKPIKVTSPAQIRTKRNLGATQSLRNSTKVDAKCGRGAADTGLKGMRRDGEAEEEQDGGKKGVERGREKGREEVKEGKGVEKRGKYGLDKVKMRKSKVYDFLSKPLKSSKKQVKIFPHKPNLQLKNQRSPGSSPKKPRTTKNAQKGCIKIPETFLNSDRKVSPKREIIELSKKKLNRGSSKANGSPTTSLSRPITTIKKAPPKLKLPISTTNFVEKYSDYLVPYEVKEIMNYPTVYYINAIERKQGKLPKQEGDRNYGWSKLNGEFLYEEHDMIAYRYEIRSVLGKGSFGTVFKCYDYKEKDFIAIKVIRCRKKLQKQGMVEVSLLKHLKEHDKHDRNNIVRIKNHFYWRNHLCICFESLSINLYDYLKKNMHQGFSIDLIRRFAIQILISLDYLEQHRIVHCDLKPENILLRKPTKSGIKLIDFGSSCFRQKIIYTYIQSRFYRAPEILLGIDYTCAIDMWSFGCILYELYTGYPLFAGEDENEQIQLIMEIKGVPPVDVITQGSRWKSYFHSNYNPRSIPNSKNKTRVPNSKTLRDILKCDDEDFLDIIDKCIEWKVEDRLRPKDALQHKWIKTGLEKVSKGVKPSSKLIK</sequence>
<feature type="compositionally biased region" description="Polar residues" evidence="12">
    <location>
        <begin position="431"/>
        <end position="446"/>
    </location>
</feature>
<dbReference type="GO" id="GO:0005524">
    <property type="term" value="F:ATP binding"/>
    <property type="evidence" value="ECO:0007669"/>
    <property type="project" value="UniProtKB-UniRule"/>
</dbReference>
<gene>
    <name evidence="14" type="ORF">ECRASSUSDP1_LOCUS23868</name>
</gene>
<comment type="catalytic activity">
    <reaction evidence="8">
        <text>L-seryl-[protein] + ATP = O-phospho-L-seryl-[protein] + ADP + H(+)</text>
        <dbReference type="Rhea" id="RHEA:17989"/>
        <dbReference type="Rhea" id="RHEA-COMP:9863"/>
        <dbReference type="Rhea" id="RHEA-COMP:11604"/>
        <dbReference type="ChEBI" id="CHEBI:15378"/>
        <dbReference type="ChEBI" id="CHEBI:29999"/>
        <dbReference type="ChEBI" id="CHEBI:30616"/>
        <dbReference type="ChEBI" id="CHEBI:83421"/>
        <dbReference type="ChEBI" id="CHEBI:456216"/>
        <dbReference type="EC" id="2.7.12.1"/>
    </reaction>
</comment>
<accession>A0AAD1Y098</accession>
<comment type="catalytic activity">
    <reaction evidence="9">
        <text>L-threonyl-[protein] + ATP = O-phospho-L-threonyl-[protein] + ADP + H(+)</text>
        <dbReference type="Rhea" id="RHEA:46608"/>
        <dbReference type="Rhea" id="RHEA-COMP:11060"/>
        <dbReference type="Rhea" id="RHEA-COMP:11605"/>
        <dbReference type="ChEBI" id="CHEBI:15378"/>
        <dbReference type="ChEBI" id="CHEBI:30013"/>
        <dbReference type="ChEBI" id="CHEBI:30616"/>
        <dbReference type="ChEBI" id="CHEBI:61977"/>
        <dbReference type="ChEBI" id="CHEBI:456216"/>
        <dbReference type="EC" id="2.7.12.1"/>
    </reaction>
</comment>
<dbReference type="Pfam" id="PF00069">
    <property type="entry name" value="Pkinase"/>
    <property type="match status" value="1"/>
</dbReference>
<evidence type="ECO:0000259" key="13">
    <source>
        <dbReference type="PROSITE" id="PS50011"/>
    </source>
</evidence>
<dbReference type="GO" id="GO:0004674">
    <property type="term" value="F:protein serine/threonine kinase activity"/>
    <property type="evidence" value="ECO:0007669"/>
    <property type="project" value="UniProtKB-KW"/>
</dbReference>
<comment type="similarity">
    <text evidence="1">Belongs to the protein kinase superfamily. CMGC Ser/Thr protein kinase family. MNB/DYRK subfamily.</text>
</comment>
<protein>
    <recommendedName>
        <fullName evidence="2">dual-specificity kinase</fullName>
        <ecNumber evidence="2">2.7.12.1</ecNumber>
    </recommendedName>
</protein>
<dbReference type="InterPro" id="IPR008271">
    <property type="entry name" value="Ser/Thr_kinase_AS"/>
</dbReference>
<comment type="caution">
    <text evidence="14">The sequence shown here is derived from an EMBL/GenBank/DDBJ whole genome shotgun (WGS) entry which is preliminary data.</text>
</comment>
<dbReference type="InterPro" id="IPR011009">
    <property type="entry name" value="Kinase-like_dom_sf"/>
</dbReference>
<dbReference type="PROSITE" id="PS00108">
    <property type="entry name" value="PROTEIN_KINASE_ST"/>
    <property type="match status" value="1"/>
</dbReference>
<evidence type="ECO:0000256" key="11">
    <source>
        <dbReference type="PROSITE-ProRule" id="PRU10141"/>
    </source>
</evidence>
<evidence type="ECO:0000256" key="2">
    <source>
        <dbReference type="ARBA" id="ARBA00013203"/>
    </source>
</evidence>
<dbReference type="Gene3D" id="1.10.510.10">
    <property type="entry name" value="Transferase(Phosphotransferase) domain 1"/>
    <property type="match status" value="1"/>
</dbReference>
<dbReference type="GO" id="GO:0005737">
    <property type="term" value="C:cytoplasm"/>
    <property type="evidence" value="ECO:0007669"/>
    <property type="project" value="TreeGrafter"/>
</dbReference>
<feature type="compositionally biased region" description="Polar residues" evidence="12">
    <location>
        <begin position="22"/>
        <end position="39"/>
    </location>
</feature>
<dbReference type="EMBL" id="CAMPGE010024567">
    <property type="protein sequence ID" value="CAI2382395.1"/>
    <property type="molecule type" value="Genomic_DNA"/>
</dbReference>
<evidence type="ECO:0000256" key="9">
    <source>
        <dbReference type="ARBA" id="ARBA00049308"/>
    </source>
</evidence>
<organism evidence="14 15">
    <name type="scientific">Euplotes crassus</name>
    <dbReference type="NCBI Taxonomy" id="5936"/>
    <lineage>
        <taxon>Eukaryota</taxon>
        <taxon>Sar</taxon>
        <taxon>Alveolata</taxon>
        <taxon>Ciliophora</taxon>
        <taxon>Intramacronucleata</taxon>
        <taxon>Spirotrichea</taxon>
        <taxon>Hypotrichia</taxon>
        <taxon>Euplotida</taxon>
        <taxon>Euplotidae</taxon>
        <taxon>Moneuplotes</taxon>
    </lineage>
</organism>
<feature type="region of interest" description="Disordered" evidence="12">
    <location>
        <begin position="425"/>
        <end position="448"/>
    </location>
</feature>
<dbReference type="PROSITE" id="PS50011">
    <property type="entry name" value="PROTEIN_KINASE_DOM"/>
    <property type="match status" value="1"/>
</dbReference>
<dbReference type="SUPFAM" id="SSF56112">
    <property type="entry name" value="Protein kinase-like (PK-like)"/>
    <property type="match status" value="1"/>
</dbReference>
<name>A0AAD1Y098_EUPCR</name>
<keyword evidence="4" id="KW-0808">Transferase</keyword>
<keyword evidence="5 11" id="KW-0547">Nucleotide-binding</keyword>
<feature type="binding site" evidence="11">
    <location>
        <position position="561"/>
    </location>
    <ligand>
        <name>ATP</name>
        <dbReference type="ChEBI" id="CHEBI:30616"/>
    </ligand>
</feature>
<proteinExistence type="inferred from homology"/>
<evidence type="ECO:0000256" key="12">
    <source>
        <dbReference type="SAM" id="MobiDB-lite"/>
    </source>
</evidence>
<dbReference type="SMART" id="SM00220">
    <property type="entry name" value="S_TKc"/>
    <property type="match status" value="1"/>
</dbReference>
<keyword evidence="3" id="KW-0723">Serine/threonine-protein kinase</keyword>
<feature type="compositionally biased region" description="Polar residues" evidence="12">
    <location>
        <begin position="1"/>
        <end position="10"/>
    </location>
</feature>
<dbReference type="GO" id="GO:0004712">
    <property type="term" value="F:protein serine/threonine/tyrosine kinase activity"/>
    <property type="evidence" value="ECO:0007669"/>
    <property type="project" value="UniProtKB-EC"/>
</dbReference>
<dbReference type="CDD" id="cd14210">
    <property type="entry name" value="PKc_DYRK"/>
    <property type="match status" value="1"/>
</dbReference>
<feature type="region of interest" description="Disordered" evidence="12">
    <location>
        <begin position="1"/>
        <end position="70"/>
    </location>
</feature>
<dbReference type="Gene3D" id="3.30.10.30">
    <property type="entry name" value="DYRK"/>
    <property type="match status" value="1"/>
</dbReference>
<feature type="compositionally biased region" description="Basic and acidic residues" evidence="12">
    <location>
        <begin position="311"/>
        <end position="333"/>
    </location>
</feature>
<feature type="compositionally biased region" description="Polar residues" evidence="12">
    <location>
        <begin position="377"/>
        <end position="386"/>
    </location>
</feature>
<dbReference type="Gene3D" id="3.30.200.20">
    <property type="entry name" value="Phosphorylase Kinase, domain 1"/>
    <property type="match status" value="1"/>
</dbReference>
<feature type="compositionally biased region" description="Polar residues" evidence="12">
    <location>
        <begin position="48"/>
        <end position="70"/>
    </location>
</feature>
<dbReference type="InterPro" id="IPR017441">
    <property type="entry name" value="Protein_kinase_ATP_BS"/>
</dbReference>
<evidence type="ECO:0000256" key="7">
    <source>
        <dbReference type="ARBA" id="ARBA00022840"/>
    </source>
</evidence>
<keyword evidence="7 11" id="KW-0067">ATP-binding</keyword>
<keyword evidence="6" id="KW-0418">Kinase</keyword>
<evidence type="ECO:0000256" key="5">
    <source>
        <dbReference type="ARBA" id="ARBA00022741"/>
    </source>
</evidence>
<feature type="domain" description="Protein kinase" evidence="13">
    <location>
        <begin position="532"/>
        <end position="828"/>
    </location>
</feature>
<dbReference type="PANTHER" id="PTHR24058:SF22">
    <property type="entry name" value="DUAL SPECIFICITY TYROSINE-PHOSPHORYLATION-REGULATED KINASE 4"/>
    <property type="match status" value="1"/>
</dbReference>
<evidence type="ECO:0000256" key="3">
    <source>
        <dbReference type="ARBA" id="ARBA00022527"/>
    </source>
</evidence>
<evidence type="ECO:0000256" key="6">
    <source>
        <dbReference type="ARBA" id="ARBA00022777"/>
    </source>
</evidence>
<keyword evidence="15" id="KW-1185">Reference proteome</keyword>
<dbReference type="Proteomes" id="UP001295684">
    <property type="component" value="Unassembled WGS sequence"/>
</dbReference>
<comment type="catalytic activity">
    <reaction evidence="10">
        <text>L-tyrosyl-[protein] + ATP = O-phospho-L-tyrosyl-[protein] + ADP + H(+)</text>
        <dbReference type="Rhea" id="RHEA:10596"/>
        <dbReference type="Rhea" id="RHEA-COMP:10136"/>
        <dbReference type="Rhea" id="RHEA-COMP:20101"/>
        <dbReference type="ChEBI" id="CHEBI:15378"/>
        <dbReference type="ChEBI" id="CHEBI:30616"/>
        <dbReference type="ChEBI" id="CHEBI:46858"/>
        <dbReference type="ChEBI" id="CHEBI:61978"/>
        <dbReference type="ChEBI" id="CHEBI:456216"/>
        <dbReference type="EC" id="2.7.12.1"/>
    </reaction>
</comment>
<dbReference type="PANTHER" id="PTHR24058">
    <property type="entry name" value="DUAL SPECIFICITY PROTEIN KINASE"/>
    <property type="match status" value="1"/>
</dbReference>
<dbReference type="InterPro" id="IPR050494">
    <property type="entry name" value="Ser_Thr_dual-spec_kinase"/>
</dbReference>
<evidence type="ECO:0000256" key="8">
    <source>
        <dbReference type="ARBA" id="ARBA00049003"/>
    </source>
</evidence>
<evidence type="ECO:0000256" key="1">
    <source>
        <dbReference type="ARBA" id="ARBA00008867"/>
    </source>
</evidence>
<dbReference type="InterPro" id="IPR042521">
    <property type="entry name" value="DYRK"/>
</dbReference>